<dbReference type="OrthoDB" id="4748970at2759"/>
<feature type="domain" description="C2H2-type" evidence="6">
    <location>
        <begin position="311"/>
        <end position="338"/>
    </location>
</feature>
<gene>
    <name evidence="7" type="primary">PARPA_13764.1 scaffold 47024</name>
</gene>
<evidence type="ECO:0000259" key="6">
    <source>
        <dbReference type="PROSITE" id="PS50157"/>
    </source>
</evidence>
<proteinExistence type="predicted"/>
<dbReference type="GO" id="GO:0000978">
    <property type="term" value="F:RNA polymerase II cis-regulatory region sequence-specific DNA binding"/>
    <property type="evidence" value="ECO:0007669"/>
    <property type="project" value="TreeGrafter"/>
</dbReference>
<dbReference type="Pfam" id="PF00096">
    <property type="entry name" value="zf-C2H2"/>
    <property type="match status" value="2"/>
</dbReference>
<sequence>MHLELIQLALTSVTPPSVKAAQIYIYDLREERAQTTAMNNHHVNHCYYGVNQDVGAKNSNQTQDHAFAANTGVSPFTTSCYTQHLPSPPLEQQKESLWYNQNNPYYQQQHQINRNCNGIPFTYSYNNEIASPQELVLFNLLQDQQQNHQKVRCHDNQLIQYDDQEPSLSKWALVPTNFQQNNLNGGALPLSPKSMQSTDNFDSSPIIDVSCFAHRIHLQTNPLVVSHLSLPPPQRQYYNHQLTATNAHPSIVSSQSSNKSDKSQEIAQMQYQFQQQFHQTEGQQQEHEESKQQQSKQYKKTTRKRASRSQLQCTTCFKTFSRPYNLKSHQRTHTKERPFLCLYPDCGWTFARPHDLKRHELLHSGIKPFQCVCGKRFARSDAYKRHQSVDIKCAISVMPQQRKRKRRSDAFDNQAP</sequence>
<keyword evidence="8" id="KW-1185">Reference proteome</keyword>
<keyword evidence="1" id="KW-0479">Metal-binding</keyword>
<reference evidence="7 8" key="1">
    <citation type="submission" date="2014-09" db="EMBL/GenBank/DDBJ databases">
        <authorList>
            <person name="Ellenberger Sabrina"/>
        </authorList>
    </citation>
    <scope>NUCLEOTIDE SEQUENCE [LARGE SCALE GENOMIC DNA]</scope>
    <source>
        <strain evidence="7 8">CBS 412.66</strain>
    </source>
</reference>
<dbReference type="SMART" id="SM00355">
    <property type="entry name" value="ZnF_C2H2"/>
    <property type="match status" value="2"/>
</dbReference>
<dbReference type="PANTHER" id="PTHR23235">
    <property type="entry name" value="KRUEPPEL-LIKE TRANSCRIPTION FACTOR"/>
    <property type="match status" value="1"/>
</dbReference>
<keyword evidence="3" id="KW-0862">Zinc</keyword>
<feature type="domain" description="C2H2-type" evidence="6">
    <location>
        <begin position="339"/>
        <end position="368"/>
    </location>
</feature>
<dbReference type="AlphaFoldDB" id="A0A0B7NWJ7"/>
<dbReference type="Gene3D" id="3.30.160.60">
    <property type="entry name" value="Classic Zinc Finger"/>
    <property type="match status" value="3"/>
</dbReference>
<dbReference type="SUPFAM" id="SSF57667">
    <property type="entry name" value="beta-beta-alpha zinc fingers"/>
    <property type="match status" value="1"/>
</dbReference>
<protein>
    <recommendedName>
        <fullName evidence="6">C2H2-type domain-containing protein</fullName>
    </recommendedName>
</protein>
<keyword evidence="2 4" id="KW-0863">Zinc-finger</keyword>
<dbReference type="PANTHER" id="PTHR23235:SF120">
    <property type="entry name" value="KRUPPEL-LIKE FACTOR 15"/>
    <property type="match status" value="1"/>
</dbReference>
<dbReference type="FunFam" id="3.30.160.60:FF:000007">
    <property type="entry name" value="Basic krueppel-like factor 3"/>
    <property type="match status" value="1"/>
</dbReference>
<evidence type="ECO:0000313" key="7">
    <source>
        <dbReference type="EMBL" id="CEP19449.1"/>
    </source>
</evidence>
<dbReference type="GO" id="GO:0008270">
    <property type="term" value="F:zinc ion binding"/>
    <property type="evidence" value="ECO:0007669"/>
    <property type="project" value="UniProtKB-KW"/>
</dbReference>
<evidence type="ECO:0000256" key="4">
    <source>
        <dbReference type="PROSITE-ProRule" id="PRU00042"/>
    </source>
</evidence>
<evidence type="ECO:0000256" key="2">
    <source>
        <dbReference type="ARBA" id="ARBA00022771"/>
    </source>
</evidence>
<accession>A0A0B7NWJ7</accession>
<evidence type="ECO:0000256" key="3">
    <source>
        <dbReference type="ARBA" id="ARBA00022833"/>
    </source>
</evidence>
<evidence type="ECO:0000256" key="5">
    <source>
        <dbReference type="SAM" id="MobiDB-lite"/>
    </source>
</evidence>
<feature type="compositionally biased region" description="Basic residues" evidence="5">
    <location>
        <begin position="297"/>
        <end position="306"/>
    </location>
</feature>
<name>A0A0B7NWJ7_9FUNG</name>
<dbReference type="GO" id="GO:0000981">
    <property type="term" value="F:DNA-binding transcription factor activity, RNA polymerase II-specific"/>
    <property type="evidence" value="ECO:0007669"/>
    <property type="project" value="TreeGrafter"/>
</dbReference>
<feature type="region of interest" description="Disordered" evidence="5">
    <location>
        <begin position="275"/>
        <end position="306"/>
    </location>
</feature>
<evidence type="ECO:0000256" key="1">
    <source>
        <dbReference type="ARBA" id="ARBA00022723"/>
    </source>
</evidence>
<dbReference type="PROSITE" id="PS00028">
    <property type="entry name" value="ZINC_FINGER_C2H2_1"/>
    <property type="match status" value="2"/>
</dbReference>
<dbReference type="PROSITE" id="PS50157">
    <property type="entry name" value="ZINC_FINGER_C2H2_2"/>
    <property type="match status" value="2"/>
</dbReference>
<organism evidence="7 8">
    <name type="scientific">Parasitella parasitica</name>
    <dbReference type="NCBI Taxonomy" id="35722"/>
    <lineage>
        <taxon>Eukaryota</taxon>
        <taxon>Fungi</taxon>
        <taxon>Fungi incertae sedis</taxon>
        <taxon>Mucoromycota</taxon>
        <taxon>Mucoromycotina</taxon>
        <taxon>Mucoromycetes</taxon>
        <taxon>Mucorales</taxon>
        <taxon>Mucorineae</taxon>
        <taxon>Mucoraceae</taxon>
        <taxon>Parasitella</taxon>
    </lineage>
</organism>
<evidence type="ECO:0000313" key="8">
    <source>
        <dbReference type="Proteomes" id="UP000054107"/>
    </source>
</evidence>
<dbReference type="EMBL" id="LN734024">
    <property type="protein sequence ID" value="CEP19449.1"/>
    <property type="molecule type" value="Genomic_DNA"/>
</dbReference>
<dbReference type="InterPro" id="IPR013087">
    <property type="entry name" value="Znf_C2H2_type"/>
</dbReference>
<dbReference type="InterPro" id="IPR036236">
    <property type="entry name" value="Znf_C2H2_sf"/>
</dbReference>
<dbReference type="STRING" id="35722.A0A0B7NWJ7"/>
<dbReference type="Proteomes" id="UP000054107">
    <property type="component" value="Unassembled WGS sequence"/>
</dbReference>